<feature type="binding site" evidence="10">
    <location>
        <position position="332"/>
    </location>
    <ligand>
        <name>[4Fe-4S] cluster</name>
        <dbReference type="ChEBI" id="CHEBI:49883"/>
    </ligand>
</feature>
<feature type="binding site" evidence="10">
    <location>
        <position position="321"/>
    </location>
    <ligand>
        <name>[4Fe-4S] cluster</name>
        <dbReference type="ChEBI" id="CHEBI:49883"/>
    </ligand>
</feature>
<dbReference type="InterPro" id="IPR046408">
    <property type="entry name" value="CIAPIN1"/>
</dbReference>
<keyword evidence="6 10" id="KW-0479">Metal-binding</keyword>
<evidence type="ECO:0000256" key="3">
    <source>
        <dbReference type="ARBA" id="ARBA00022485"/>
    </source>
</evidence>
<evidence type="ECO:0000256" key="2">
    <source>
        <dbReference type="ARBA" id="ARBA00008169"/>
    </source>
</evidence>
<comment type="similarity">
    <text evidence="2 10">Belongs to the anamorsin family.</text>
</comment>
<evidence type="ECO:0000256" key="10">
    <source>
        <dbReference type="HAMAP-Rule" id="MF_03115"/>
    </source>
</evidence>
<feature type="binding site" evidence="10">
    <location>
        <position position="262"/>
    </location>
    <ligand>
        <name>[2Fe-2S] cluster</name>
        <dbReference type="ChEBI" id="CHEBI:190135"/>
    </ligand>
</feature>
<reference evidence="13" key="1">
    <citation type="submission" date="2020-05" db="EMBL/GenBank/DDBJ databases">
        <title>Phylogenomic resolution of chytrid fungi.</title>
        <authorList>
            <person name="Stajich J.E."/>
            <person name="Amses K."/>
            <person name="Simmons R."/>
            <person name="Seto K."/>
            <person name="Myers J."/>
            <person name="Bonds A."/>
            <person name="Quandt C.A."/>
            <person name="Barry K."/>
            <person name="Liu P."/>
            <person name="Grigoriev I."/>
            <person name="Longcore J.E."/>
            <person name="James T.Y."/>
        </authorList>
    </citation>
    <scope>NUCLEOTIDE SEQUENCE</scope>
    <source>
        <strain evidence="13">JEL0318</strain>
    </source>
</reference>
<dbReference type="InterPro" id="IPR049011">
    <property type="entry name" value="Anamorsin_N_metazoan"/>
</dbReference>
<proteinExistence type="inferred from homology"/>
<dbReference type="InterPro" id="IPR029063">
    <property type="entry name" value="SAM-dependent_MTases_sf"/>
</dbReference>
<feature type="domain" description="Anamorsin C-terminal" evidence="11">
    <location>
        <begin position="259"/>
        <end position="348"/>
    </location>
</feature>
<evidence type="ECO:0000256" key="9">
    <source>
        <dbReference type="ARBA" id="ARBA00023128"/>
    </source>
</evidence>
<evidence type="ECO:0000259" key="11">
    <source>
        <dbReference type="Pfam" id="PF05093"/>
    </source>
</evidence>
<dbReference type="GO" id="GO:0016226">
    <property type="term" value="P:iron-sulfur cluster assembly"/>
    <property type="evidence" value="ECO:0007669"/>
    <property type="project" value="UniProtKB-UniRule"/>
</dbReference>
<gene>
    <name evidence="13" type="primary">DRE2</name>
    <name evidence="13" type="ORF">HK097_000754</name>
</gene>
<feature type="binding site" evidence="10">
    <location>
        <position position="329"/>
    </location>
    <ligand>
        <name>[4Fe-4S] cluster</name>
        <dbReference type="ChEBI" id="CHEBI:49883"/>
    </ligand>
</feature>
<protein>
    <submittedName>
        <fullName evidence="13">Electron carrier</fullName>
    </submittedName>
</protein>
<evidence type="ECO:0000256" key="6">
    <source>
        <dbReference type="ARBA" id="ARBA00022723"/>
    </source>
</evidence>
<sequence length="359" mass="38073">MAFPDAAPGEKVLLVGNPVAQASDLQAAQTALVQQVTSAGSVQFEQLDRIPHITLPTAQYNLIVSGPVPPSAFPHPTQVLAKFLKTLQPSGTLRLVEPVLIDSASQITATNLQNALRIPTQTARSLTSALKLNGFTSVDVISTTPLPDDVLLRCVESCWGVVAEERQRVAEELRGKVELVEVVAKKPAYEVGAAAALPLSFARKKAVNGTTLPATTKPAPSKKSVWVVSANDEEDEDLEDEDELLDEEDLVVPQAKTGPSDCEMPAGKKKACKNCTCGRAEELAAEGEDGMDLDEEPEANVVVITPKKKKATAPASSCGNCFLGDAFRCGTCPYLGMPAFKPGEKVALAGNFLKDDVEV</sequence>
<feature type="region of interest" description="Fe-S binding site B" evidence="10">
    <location>
        <begin position="318"/>
        <end position="332"/>
    </location>
</feature>
<comment type="caution">
    <text evidence="10">Lacks conserved residue(s) required for the propagation of feature annotation.</text>
</comment>
<dbReference type="Gene3D" id="3.40.50.150">
    <property type="entry name" value="Vaccinia Virus protein VP39"/>
    <property type="match status" value="1"/>
</dbReference>
<dbReference type="SUPFAM" id="SSF53335">
    <property type="entry name" value="S-adenosyl-L-methionine-dependent methyltransferases"/>
    <property type="match status" value="1"/>
</dbReference>
<evidence type="ECO:0000256" key="4">
    <source>
        <dbReference type="ARBA" id="ARBA00022490"/>
    </source>
</evidence>
<organism evidence="13 14">
    <name type="scientific">Rhizophlyctis rosea</name>
    <dbReference type="NCBI Taxonomy" id="64517"/>
    <lineage>
        <taxon>Eukaryota</taxon>
        <taxon>Fungi</taxon>
        <taxon>Fungi incertae sedis</taxon>
        <taxon>Chytridiomycota</taxon>
        <taxon>Chytridiomycota incertae sedis</taxon>
        <taxon>Chytridiomycetes</taxon>
        <taxon>Rhizophlyctidales</taxon>
        <taxon>Rhizophlyctidaceae</taxon>
        <taxon>Rhizophlyctis</taxon>
    </lineage>
</organism>
<evidence type="ECO:0000256" key="5">
    <source>
        <dbReference type="ARBA" id="ARBA00022714"/>
    </source>
</evidence>
<accession>A0AAD5X2E0</accession>
<keyword evidence="8 10" id="KW-0411">Iron-sulfur</keyword>
<keyword evidence="3 10" id="KW-0004">4Fe-4S</keyword>
<feature type="domain" description="Anamorsin N-terminal" evidence="12">
    <location>
        <begin position="9"/>
        <end position="193"/>
    </location>
</feature>
<keyword evidence="9 10" id="KW-0496">Mitochondrion</keyword>
<dbReference type="GO" id="GO:0009055">
    <property type="term" value="F:electron transfer activity"/>
    <property type="evidence" value="ECO:0007669"/>
    <property type="project" value="UniProtKB-UniRule"/>
</dbReference>
<evidence type="ECO:0000256" key="1">
    <source>
        <dbReference type="ARBA" id="ARBA00001966"/>
    </source>
</evidence>
<dbReference type="PANTHER" id="PTHR13273">
    <property type="entry name" value="ANAMORSIN"/>
    <property type="match status" value="1"/>
</dbReference>
<keyword evidence="7 10" id="KW-0408">Iron</keyword>
<evidence type="ECO:0000256" key="7">
    <source>
        <dbReference type="ARBA" id="ARBA00023004"/>
    </source>
</evidence>
<feature type="short sequence motif" description="Cx2C motif 1" evidence="10">
    <location>
        <begin position="318"/>
        <end position="321"/>
    </location>
</feature>
<dbReference type="PANTHER" id="PTHR13273:SF14">
    <property type="entry name" value="ANAMORSIN"/>
    <property type="match status" value="1"/>
</dbReference>
<feature type="binding site" evidence="10">
    <location>
        <position position="272"/>
    </location>
    <ligand>
        <name>[2Fe-2S] cluster</name>
        <dbReference type="ChEBI" id="CHEBI:190135"/>
    </ligand>
</feature>
<feature type="binding site" evidence="10">
    <location>
        <position position="277"/>
    </location>
    <ligand>
        <name>[2Fe-2S] cluster</name>
        <dbReference type="ChEBI" id="CHEBI:190135"/>
    </ligand>
</feature>
<dbReference type="GO" id="GO:0051539">
    <property type="term" value="F:4 iron, 4 sulfur cluster binding"/>
    <property type="evidence" value="ECO:0007669"/>
    <property type="project" value="UniProtKB-KW"/>
</dbReference>
<dbReference type="AlphaFoldDB" id="A0AAD5X2E0"/>
<name>A0AAD5X2E0_9FUNG</name>
<comment type="cofactor">
    <cofactor evidence="1 10">
        <name>[4Fe-4S] cluster</name>
        <dbReference type="ChEBI" id="CHEBI:49883"/>
    </cofactor>
</comment>
<comment type="cofactor">
    <cofactor evidence="10">
        <name>[2Fe-2S] cluster</name>
        <dbReference type="ChEBI" id="CHEBI:190135"/>
    </cofactor>
</comment>
<dbReference type="EMBL" id="JADGJD010001141">
    <property type="protein sequence ID" value="KAJ3046559.1"/>
    <property type="molecule type" value="Genomic_DNA"/>
</dbReference>
<keyword evidence="5 10" id="KW-0001">2Fe-2S</keyword>
<dbReference type="Proteomes" id="UP001212841">
    <property type="component" value="Unassembled WGS sequence"/>
</dbReference>
<dbReference type="GO" id="GO:0005758">
    <property type="term" value="C:mitochondrial intermembrane space"/>
    <property type="evidence" value="ECO:0007669"/>
    <property type="project" value="UniProtKB-SubCell"/>
</dbReference>
<dbReference type="HAMAP" id="MF_03115">
    <property type="entry name" value="Anamorsin"/>
    <property type="match status" value="1"/>
</dbReference>
<evidence type="ECO:0000313" key="13">
    <source>
        <dbReference type="EMBL" id="KAJ3046559.1"/>
    </source>
</evidence>
<dbReference type="InterPro" id="IPR007785">
    <property type="entry name" value="Anamorsin"/>
</dbReference>
<keyword evidence="14" id="KW-1185">Reference proteome</keyword>
<dbReference type="GO" id="GO:0051537">
    <property type="term" value="F:2 iron, 2 sulfur cluster binding"/>
    <property type="evidence" value="ECO:0007669"/>
    <property type="project" value="UniProtKB-UniRule"/>
</dbReference>
<comment type="subcellular location">
    <subcellularLocation>
        <location evidence="10">Cytoplasm</location>
    </subcellularLocation>
    <subcellularLocation>
        <location evidence="10">Mitochondrion intermembrane space</location>
    </subcellularLocation>
</comment>
<comment type="domain">
    <text evidence="10">The N-terminal domain has structural similarity with S-adenosyl-L-methionine-dependent methyltransferases, but does not bind S-adenosyl-L-methionine. It is required for correct assembly of the 2 Fe-S clusters.</text>
</comment>
<dbReference type="GO" id="GO:0046872">
    <property type="term" value="F:metal ion binding"/>
    <property type="evidence" value="ECO:0007669"/>
    <property type="project" value="UniProtKB-KW"/>
</dbReference>
<comment type="domain">
    <text evidence="10">The C-terminal domain binds 2 Fe-S clusters but is otherwise mostly in an intrinsically disordered conformation.</text>
</comment>
<feature type="binding site" evidence="10">
    <location>
        <position position="275"/>
    </location>
    <ligand>
        <name>[2Fe-2S] cluster</name>
        <dbReference type="ChEBI" id="CHEBI:190135"/>
    </ligand>
</feature>
<dbReference type="Pfam" id="PF05093">
    <property type="entry name" value="CIAPIN1"/>
    <property type="match status" value="1"/>
</dbReference>
<dbReference type="Pfam" id="PF20922">
    <property type="entry name" value="Anamorsin_N"/>
    <property type="match status" value="1"/>
</dbReference>
<evidence type="ECO:0000259" key="12">
    <source>
        <dbReference type="Pfam" id="PF20922"/>
    </source>
</evidence>
<comment type="caution">
    <text evidence="13">The sequence shown here is derived from an EMBL/GenBank/DDBJ whole genome shotgun (WGS) entry which is preliminary data.</text>
</comment>
<comment type="domain">
    <text evidence="10">The twin Cx2C motifs are involved in the recognition by the mitochondrial MIA40-ERV1 disulfide relay system. The formation of 2 disulfide bonds in the Cx2C motifs through dithiol/disulfide exchange reactions effectively traps the protein in the mitochondrial intermembrane space.</text>
</comment>
<evidence type="ECO:0000256" key="8">
    <source>
        <dbReference type="ARBA" id="ARBA00023014"/>
    </source>
</evidence>
<feature type="short sequence motif" description="Cx2C motif 2" evidence="10">
    <location>
        <begin position="329"/>
        <end position="332"/>
    </location>
</feature>
<keyword evidence="4 10" id="KW-0963">Cytoplasm</keyword>
<evidence type="ECO:0000313" key="14">
    <source>
        <dbReference type="Proteomes" id="UP001212841"/>
    </source>
</evidence>
<feature type="binding site" evidence="10">
    <location>
        <position position="318"/>
    </location>
    <ligand>
        <name>[4Fe-4S] cluster</name>
        <dbReference type="ChEBI" id="CHEBI:49883"/>
    </ligand>
</feature>